<organism evidence="1 2">
    <name type="scientific">Granulicatella balaenopterae</name>
    <dbReference type="NCBI Taxonomy" id="137733"/>
    <lineage>
        <taxon>Bacteria</taxon>
        <taxon>Bacillati</taxon>
        <taxon>Bacillota</taxon>
        <taxon>Bacilli</taxon>
        <taxon>Lactobacillales</taxon>
        <taxon>Carnobacteriaceae</taxon>
        <taxon>Granulicatella</taxon>
    </lineage>
</organism>
<evidence type="ECO:0000313" key="1">
    <source>
        <dbReference type="EMBL" id="SER04547.1"/>
    </source>
</evidence>
<dbReference type="Pfam" id="PF04074">
    <property type="entry name" value="DUF386"/>
    <property type="match status" value="1"/>
</dbReference>
<gene>
    <name evidence="1" type="ORF">SAMN05421767_11628</name>
</gene>
<name>A0A1H9L076_9LACT</name>
<dbReference type="Gene3D" id="2.60.120.370">
    <property type="entry name" value="YhcH/YjgK/YiaL"/>
    <property type="match status" value="1"/>
</dbReference>
<dbReference type="PANTHER" id="PTHR34986:SF1">
    <property type="entry name" value="PROTEIN YIAL"/>
    <property type="match status" value="1"/>
</dbReference>
<dbReference type="GO" id="GO:0005829">
    <property type="term" value="C:cytosol"/>
    <property type="evidence" value="ECO:0007669"/>
    <property type="project" value="TreeGrafter"/>
</dbReference>
<evidence type="ECO:0000313" key="2">
    <source>
        <dbReference type="Proteomes" id="UP000198556"/>
    </source>
</evidence>
<reference evidence="1 2" key="1">
    <citation type="submission" date="2016-10" db="EMBL/GenBank/DDBJ databases">
        <authorList>
            <person name="de Groot N.N."/>
        </authorList>
    </citation>
    <scope>NUCLEOTIDE SEQUENCE [LARGE SCALE GENOMIC DNA]</scope>
    <source>
        <strain evidence="1 2">DSM 15827</strain>
    </source>
</reference>
<dbReference type="NCBIfam" id="TIGR00022">
    <property type="entry name" value="YhcH/YjgK/YiaL family protein"/>
    <property type="match status" value="1"/>
</dbReference>
<dbReference type="RefSeq" id="WP_089746600.1">
    <property type="nucleotide sequence ID" value="NZ_FOGF01000016.1"/>
</dbReference>
<proteinExistence type="predicted"/>
<dbReference type="AlphaFoldDB" id="A0A1H9L076"/>
<protein>
    <submittedName>
        <fullName evidence="1">YhcH/YjgK/YiaL family protein</fullName>
    </submittedName>
</protein>
<keyword evidence="2" id="KW-1185">Reference proteome</keyword>
<dbReference type="OrthoDB" id="9792756at2"/>
<dbReference type="STRING" id="137733.SAMN05421767_11628"/>
<dbReference type="InterPro" id="IPR037012">
    <property type="entry name" value="NanQ/TabA/YiaL_sf"/>
</dbReference>
<dbReference type="InterPro" id="IPR004375">
    <property type="entry name" value="NanQ/TabA/YiaL"/>
</dbReference>
<dbReference type="PANTHER" id="PTHR34986">
    <property type="entry name" value="EVOLVED BETA-GALACTOSIDASE SUBUNIT BETA"/>
    <property type="match status" value="1"/>
</dbReference>
<dbReference type="Proteomes" id="UP000198556">
    <property type="component" value="Unassembled WGS sequence"/>
</dbReference>
<dbReference type="SUPFAM" id="SSF51197">
    <property type="entry name" value="Clavaminate synthase-like"/>
    <property type="match status" value="1"/>
</dbReference>
<sequence length="152" mass="17582">MLFDNIKYSENYKSSPIIYRVLNELKKINLENFPESSIVYEQDKLFANPVTLTSKPEKDCIYESHKKFLDVHYILEGVEGIATAHPDALFVKDAYQEDKDIAFYTGNENGRYYLEPGDFLICWPSDAHKVAMMKDQPTHIKKIVVKISVDLV</sequence>
<accession>A0A1H9L076</accession>
<dbReference type="EMBL" id="FOGF01000016">
    <property type="protein sequence ID" value="SER04547.1"/>
    <property type="molecule type" value="Genomic_DNA"/>
</dbReference>